<reference evidence="1" key="1">
    <citation type="submission" date="2015-04" db="UniProtKB">
        <authorList>
            <consortium name="EnsemblPlants"/>
        </authorList>
    </citation>
    <scope>IDENTIFICATION</scope>
    <source>
        <strain evidence="1">SL10</strain>
    </source>
</reference>
<dbReference type="HOGENOM" id="CLU_2853649_0_0_1"/>
<dbReference type="EnsemblPlants" id="ONIVA05G13160.1">
    <property type="protein sequence ID" value="ONIVA05G13160.1"/>
    <property type="gene ID" value="ONIVA05G13160"/>
</dbReference>
<proteinExistence type="predicted"/>
<sequence length="65" mass="7141">MDPPPPARQRLPSGRLPFLHIWQRKGITAMPPPPSTLPSGHRRLLPSRRVTAASYPHAGLPPPPL</sequence>
<keyword evidence="2" id="KW-1185">Reference proteome</keyword>
<protein>
    <submittedName>
        <fullName evidence="1">Uncharacterized protein</fullName>
    </submittedName>
</protein>
<dbReference type="OMA" id="LPFLHIW"/>
<organism evidence="1">
    <name type="scientific">Oryza nivara</name>
    <name type="common">Indian wild rice</name>
    <name type="synonym">Oryza sativa f. spontanea</name>
    <dbReference type="NCBI Taxonomy" id="4536"/>
    <lineage>
        <taxon>Eukaryota</taxon>
        <taxon>Viridiplantae</taxon>
        <taxon>Streptophyta</taxon>
        <taxon>Embryophyta</taxon>
        <taxon>Tracheophyta</taxon>
        <taxon>Spermatophyta</taxon>
        <taxon>Magnoliopsida</taxon>
        <taxon>Liliopsida</taxon>
        <taxon>Poales</taxon>
        <taxon>Poaceae</taxon>
        <taxon>BOP clade</taxon>
        <taxon>Oryzoideae</taxon>
        <taxon>Oryzeae</taxon>
        <taxon>Oryzinae</taxon>
        <taxon>Oryza</taxon>
    </lineage>
</organism>
<dbReference type="Proteomes" id="UP000006591">
    <property type="component" value="Chromosome 5"/>
</dbReference>
<dbReference type="Gramene" id="ONIVA05G13160.1">
    <property type="protein sequence ID" value="ONIVA05G13160.1"/>
    <property type="gene ID" value="ONIVA05G13160"/>
</dbReference>
<evidence type="ECO:0000313" key="2">
    <source>
        <dbReference type="Proteomes" id="UP000006591"/>
    </source>
</evidence>
<name>A0A0E0HD13_ORYNI</name>
<evidence type="ECO:0000313" key="1">
    <source>
        <dbReference type="EnsemblPlants" id="ONIVA05G13160.1"/>
    </source>
</evidence>
<accession>A0A0E0HD13</accession>
<dbReference type="AlphaFoldDB" id="A0A0E0HD13"/>
<reference evidence="1" key="2">
    <citation type="submission" date="2018-04" db="EMBL/GenBank/DDBJ databases">
        <title>OnivRS2 (Oryza nivara Reference Sequence Version 2).</title>
        <authorList>
            <person name="Zhang J."/>
            <person name="Kudrna D."/>
            <person name="Lee S."/>
            <person name="Talag J."/>
            <person name="Rajasekar S."/>
            <person name="Welchert J."/>
            <person name="Hsing Y.-I."/>
            <person name="Wing R.A."/>
        </authorList>
    </citation>
    <scope>NUCLEOTIDE SEQUENCE [LARGE SCALE GENOMIC DNA]</scope>
    <source>
        <strain evidence="1">SL10</strain>
    </source>
</reference>